<reference evidence="11" key="1">
    <citation type="submission" date="2021-01" db="EMBL/GenBank/DDBJ databases">
        <title>Whole genome shotgun sequence of Virgisporangium aliadipatigenens NBRC 105644.</title>
        <authorList>
            <person name="Komaki H."/>
            <person name="Tamura T."/>
        </authorList>
    </citation>
    <scope>NUCLEOTIDE SEQUENCE</scope>
    <source>
        <strain evidence="11">NBRC 105644</strain>
    </source>
</reference>
<dbReference type="InterPro" id="IPR055558">
    <property type="entry name" value="DUF7134"/>
</dbReference>
<dbReference type="InterPro" id="IPR036890">
    <property type="entry name" value="HATPase_C_sf"/>
</dbReference>
<dbReference type="EMBL" id="BOPF01000034">
    <property type="protein sequence ID" value="GIJ50280.1"/>
    <property type="molecule type" value="Genomic_DNA"/>
</dbReference>
<dbReference type="Pfam" id="PF23539">
    <property type="entry name" value="DUF7134"/>
    <property type="match status" value="1"/>
</dbReference>
<sequence length="419" mass="44274">MAGHRPQSSHGHGNFAYPAGGTGGYHAGERLTGEIATIVERVRTLLRSVLVDVLLAIVFTGLALATLVQQRDGRPSLPAVLFATLSVAPIAWRQRAPVLTVVAILVGLTGYAMLGNGEFPDSGVGLLFGMFTAAMLCRRAVVAGLFVAALAVMAIAYSRTFPDALPWSQILQIALLIAGVWALGESTREWSTRAERLAAQAARAAANERVRIARELHDIVSHHMSVISLQAGLAEYVLDADPPTARTAIATVGEASRDALLDMRRLLDVLRVEPGDLPDTGRDDGYRPQPGLAQLEELVNRTRTAGVPVDVTVTGTAVPLPPGPDLCAYRVVQESLTNVLKHAGPASARVEVEYSERALTVRISDTGGRVSRSAAVSPTSHGIKGMRERAELYGGVLTASPADGGGFTVELRLPVGAAR</sequence>
<evidence type="ECO:0000313" key="11">
    <source>
        <dbReference type="EMBL" id="GIJ50280.1"/>
    </source>
</evidence>
<keyword evidence="7" id="KW-0067">ATP-binding</keyword>
<evidence type="ECO:0000256" key="6">
    <source>
        <dbReference type="ARBA" id="ARBA00022777"/>
    </source>
</evidence>
<keyword evidence="12" id="KW-1185">Reference proteome</keyword>
<comment type="caution">
    <text evidence="11">The sequence shown here is derived from an EMBL/GenBank/DDBJ whole genome shotgun (WGS) entry which is preliminary data.</text>
</comment>
<feature type="transmembrane region" description="Helical" evidence="9">
    <location>
        <begin position="140"/>
        <end position="158"/>
    </location>
</feature>
<accession>A0A8J3YUW6</accession>
<evidence type="ECO:0000256" key="4">
    <source>
        <dbReference type="ARBA" id="ARBA00022679"/>
    </source>
</evidence>
<name>A0A8J3YUW6_9ACTN</name>
<keyword evidence="9" id="KW-0472">Membrane</keyword>
<proteinExistence type="predicted"/>
<dbReference type="AlphaFoldDB" id="A0A8J3YUW6"/>
<dbReference type="PANTHER" id="PTHR24421">
    <property type="entry name" value="NITRATE/NITRITE SENSOR PROTEIN NARX-RELATED"/>
    <property type="match status" value="1"/>
</dbReference>
<dbReference type="EC" id="2.7.13.3" evidence="2"/>
<dbReference type="GO" id="GO:0046983">
    <property type="term" value="F:protein dimerization activity"/>
    <property type="evidence" value="ECO:0007669"/>
    <property type="project" value="InterPro"/>
</dbReference>
<evidence type="ECO:0000256" key="9">
    <source>
        <dbReference type="SAM" id="Phobius"/>
    </source>
</evidence>
<dbReference type="PANTHER" id="PTHR24421:SF10">
    <property type="entry name" value="NITRATE_NITRITE SENSOR PROTEIN NARQ"/>
    <property type="match status" value="1"/>
</dbReference>
<dbReference type="CDD" id="cd16917">
    <property type="entry name" value="HATPase_UhpB-NarQ-NarX-like"/>
    <property type="match status" value="1"/>
</dbReference>
<evidence type="ECO:0000256" key="1">
    <source>
        <dbReference type="ARBA" id="ARBA00000085"/>
    </source>
</evidence>
<organism evidence="11 12">
    <name type="scientific">Virgisporangium aliadipatigenens</name>
    <dbReference type="NCBI Taxonomy" id="741659"/>
    <lineage>
        <taxon>Bacteria</taxon>
        <taxon>Bacillati</taxon>
        <taxon>Actinomycetota</taxon>
        <taxon>Actinomycetes</taxon>
        <taxon>Micromonosporales</taxon>
        <taxon>Micromonosporaceae</taxon>
        <taxon>Virgisporangium</taxon>
    </lineage>
</organism>
<dbReference type="Gene3D" id="1.20.5.1930">
    <property type="match status" value="1"/>
</dbReference>
<evidence type="ECO:0000256" key="5">
    <source>
        <dbReference type="ARBA" id="ARBA00022741"/>
    </source>
</evidence>
<dbReference type="InterPro" id="IPR011712">
    <property type="entry name" value="Sig_transdc_His_kin_sub3_dim/P"/>
</dbReference>
<keyword evidence="9" id="KW-1133">Transmembrane helix</keyword>
<evidence type="ECO:0000256" key="3">
    <source>
        <dbReference type="ARBA" id="ARBA00022553"/>
    </source>
</evidence>
<dbReference type="Pfam" id="PF07730">
    <property type="entry name" value="HisKA_3"/>
    <property type="match status" value="1"/>
</dbReference>
<keyword evidence="5" id="KW-0547">Nucleotide-binding</keyword>
<keyword evidence="6" id="KW-0418">Kinase</keyword>
<keyword evidence="8" id="KW-0902">Two-component regulatory system</keyword>
<evidence type="ECO:0000313" key="12">
    <source>
        <dbReference type="Proteomes" id="UP000619260"/>
    </source>
</evidence>
<evidence type="ECO:0000259" key="10">
    <source>
        <dbReference type="SMART" id="SM00387"/>
    </source>
</evidence>
<gene>
    <name evidence="11" type="ORF">Val02_71660</name>
</gene>
<keyword evidence="4" id="KW-0808">Transferase</keyword>
<dbReference type="SUPFAM" id="SSF55874">
    <property type="entry name" value="ATPase domain of HSP90 chaperone/DNA topoisomerase II/histidine kinase"/>
    <property type="match status" value="1"/>
</dbReference>
<evidence type="ECO:0000256" key="2">
    <source>
        <dbReference type="ARBA" id="ARBA00012438"/>
    </source>
</evidence>
<evidence type="ECO:0000256" key="8">
    <source>
        <dbReference type="ARBA" id="ARBA00023012"/>
    </source>
</evidence>
<protein>
    <recommendedName>
        <fullName evidence="2">histidine kinase</fullName>
        <ecNumber evidence="2">2.7.13.3</ecNumber>
    </recommendedName>
</protein>
<dbReference type="InterPro" id="IPR003594">
    <property type="entry name" value="HATPase_dom"/>
</dbReference>
<dbReference type="InterPro" id="IPR050482">
    <property type="entry name" value="Sensor_HK_TwoCompSys"/>
</dbReference>
<feature type="transmembrane region" description="Helical" evidence="9">
    <location>
        <begin position="49"/>
        <end position="68"/>
    </location>
</feature>
<dbReference type="Pfam" id="PF02518">
    <property type="entry name" value="HATPase_c"/>
    <property type="match status" value="1"/>
</dbReference>
<feature type="domain" description="Histidine kinase/HSP90-like ATPase" evidence="10">
    <location>
        <begin position="323"/>
        <end position="417"/>
    </location>
</feature>
<dbReference type="GO" id="GO:0016020">
    <property type="term" value="C:membrane"/>
    <property type="evidence" value="ECO:0007669"/>
    <property type="project" value="InterPro"/>
</dbReference>
<comment type="catalytic activity">
    <reaction evidence="1">
        <text>ATP + protein L-histidine = ADP + protein N-phospho-L-histidine.</text>
        <dbReference type="EC" id="2.7.13.3"/>
    </reaction>
</comment>
<evidence type="ECO:0000256" key="7">
    <source>
        <dbReference type="ARBA" id="ARBA00022840"/>
    </source>
</evidence>
<dbReference type="GO" id="GO:0000155">
    <property type="term" value="F:phosphorelay sensor kinase activity"/>
    <property type="evidence" value="ECO:0007669"/>
    <property type="project" value="InterPro"/>
</dbReference>
<dbReference type="Gene3D" id="3.30.565.10">
    <property type="entry name" value="Histidine kinase-like ATPase, C-terminal domain"/>
    <property type="match status" value="1"/>
</dbReference>
<dbReference type="GO" id="GO:0005524">
    <property type="term" value="F:ATP binding"/>
    <property type="evidence" value="ECO:0007669"/>
    <property type="project" value="UniProtKB-KW"/>
</dbReference>
<dbReference type="SMART" id="SM00387">
    <property type="entry name" value="HATPase_c"/>
    <property type="match status" value="1"/>
</dbReference>
<keyword evidence="9" id="KW-0812">Transmembrane</keyword>
<feature type="transmembrane region" description="Helical" evidence="9">
    <location>
        <begin position="98"/>
        <end position="119"/>
    </location>
</feature>
<dbReference type="Proteomes" id="UP000619260">
    <property type="component" value="Unassembled WGS sequence"/>
</dbReference>
<feature type="transmembrane region" description="Helical" evidence="9">
    <location>
        <begin position="164"/>
        <end position="183"/>
    </location>
</feature>
<keyword evidence="3" id="KW-0597">Phosphoprotein</keyword>